<gene>
    <name evidence="11" type="ORF">CCMP2556_LOCUS17199</name>
</gene>
<keyword evidence="9" id="KW-0050">Antiport</keyword>
<dbReference type="NCBIfam" id="TIGR00378">
    <property type="entry name" value="cax"/>
    <property type="match status" value="1"/>
</dbReference>
<keyword evidence="3 9" id="KW-0109">Calcium transport</keyword>
<evidence type="ECO:0000256" key="8">
    <source>
        <dbReference type="ARBA" id="ARBA00023136"/>
    </source>
</evidence>
<evidence type="ECO:0000313" key="11">
    <source>
        <dbReference type="EMBL" id="CAK9028702.1"/>
    </source>
</evidence>
<sequence>MATSFVVPSPWLSAEIALRPLERHRAAAAGVSAAAPVPRGAVNATGALLTVAAVLGARRWQRLRLRAVPAQGEDGSKGKVLEVRAGRIRRKPSDEEESTQDWFDFDRDLEGLKTIFLGNPLNVMLVFTPLGLASQSLGWGEVATFGLCFLAIVPLAKLLGEATEQLSCSVGQTLGGLLNATFGNAVEMIISVFALREGLTEECVFFFGGLNYQTQRFNANGARTQYSLLLLAILALVGDPVVVIPTVVLLTGVRPESELLISRGCAIVLAVLYICYLIFQLVTHKDEFAAAETEDDCEEAEPSLSPGTAVALLVAATLLVAPLSEALTGSVEGVTKTLNISDAFVGVVLLPIVGNAAEHLTAVTVATKDKMDLSLGVALGSSTQIALFVVPFTVIIGWILGVPMDLNFRSLDVSILLLTVLIVGSTIVDGESNWLEGAALMSAYMLIAVSLWIGLDLFGTERKIRDYAKTRNAHVIGDGIVAFPPCSPQPYCMILEVLGNKIAGTGKMCVPPEVAALLPEAQQHRQRRRFGRGAESAFLGTAGDWRPGAGVKSEPAPISKEDLSLQSFSGSEKVCNMIVCFQGTGRHKQEATRGSWPYY</sequence>
<dbReference type="InterPro" id="IPR004798">
    <property type="entry name" value="CAX-like"/>
</dbReference>
<feature type="transmembrane region" description="Helical" evidence="9">
    <location>
        <begin position="434"/>
        <end position="455"/>
    </location>
</feature>
<evidence type="ECO:0000256" key="2">
    <source>
        <dbReference type="ARBA" id="ARBA00022448"/>
    </source>
</evidence>
<feature type="transmembrane region" description="Helical" evidence="9">
    <location>
        <begin position="340"/>
        <end position="357"/>
    </location>
</feature>
<feature type="transmembrane region" description="Helical" evidence="9">
    <location>
        <begin position="226"/>
        <end position="253"/>
    </location>
</feature>
<keyword evidence="8 9" id="KW-0472">Membrane</keyword>
<proteinExistence type="inferred from homology"/>
<dbReference type="InterPro" id="IPR004713">
    <property type="entry name" value="CaH_exchang"/>
</dbReference>
<evidence type="ECO:0000259" key="10">
    <source>
        <dbReference type="Pfam" id="PF01699"/>
    </source>
</evidence>
<evidence type="ECO:0000256" key="6">
    <source>
        <dbReference type="ARBA" id="ARBA00022989"/>
    </source>
</evidence>
<dbReference type="InterPro" id="IPR004837">
    <property type="entry name" value="NaCa_Exmemb"/>
</dbReference>
<feature type="transmembrane region" description="Helical" evidence="9">
    <location>
        <begin position="260"/>
        <end position="279"/>
    </location>
</feature>
<comment type="subcellular location">
    <subcellularLocation>
        <location evidence="1">Endomembrane system</location>
        <topology evidence="1">Multi-pass membrane protein</topology>
    </subcellularLocation>
</comment>
<evidence type="ECO:0000256" key="1">
    <source>
        <dbReference type="ARBA" id="ARBA00004127"/>
    </source>
</evidence>
<evidence type="ECO:0000256" key="5">
    <source>
        <dbReference type="ARBA" id="ARBA00022837"/>
    </source>
</evidence>
<keyword evidence="6 9" id="KW-1133">Transmembrane helix</keyword>
<feature type="domain" description="Sodium/calcium exchanger membrane region" evidence="10">
    <location>
        <begin position="309"/>
        <end position="450"/>
    </location>
</feature>
<feature type="transmembrane region" description="Helical" evidence="9">
    <location>
        <begin position="411"/>
        <end position="428"/>
    </location>
</feature>
<reference evidence="11 12" key="1">
    <citation type="submission" date="2024-02" db="EMBL/GenBank/DDBJ databases">
        <authorList>
            <person name="Chen Y."/>
            <person name="Shah S."/>
            <person name="Dougan E. K."/>
            <person name="Thang M."/>
            <person name="Chan C."/>
        </authorList>
    </citation>
    <scope>NUCLEOTIDE SEQUENCE [LARGE SCALE GENOMIC DNA]</scope>
</reference>
<evidence type="ECO:0000256" key="3">
    <source>
        <dbReference type="ARBA" id="ARBA00022568"/>
    </source>
</evidence>
<keyword evidence="4 9" id="KW-0812">Transmembrane</keyword>
<organism evidence="11 12">
    <name type="scientific">Durusdinium trenchii</name>
    <dbReference type="NCBI Taxonomy" id="1381693"/>
    <lineage>
        <taxon>Eukaryota</taxon>
        <taxon>Sar</taxon>
        <taxon>Alveolata</taxon>
        <taxon>Dinophyceae</taxon>
        <taxon>Suessiales</taxon>
        <taxon>Symbiodiniaceae</taxon>
        <taxon>Durusdinium</taxon>
    </lineage>
</organism>
<comment type="similarity">
    <text evidence="9">Belongs to the Ca(2+):cation antiporter (CaCA) (TC 2.A.19) family.</text>
</comment>
<evidence type="ECO:0000256" key="4">
    <source>
        <dbReference type="ARBA" id="ARBA00022692"/>
    </source>
</evidence>
<evidence type="ECO:0000256" key="7">
    <source>
        <dbReference type="ARBA" id="ARBA00023065"/>
    </source>
</evidence>
<dbReference type="PANTHER" id="PTHR31503:SF22">
    <property type="entry name" value="VACUOLAR CALCIUM ION TRANSPORTER"/>
    <property type="match status" value="1"/>
</dbReference>
<dbReference type="Pfam" id="PF01699">
    <property type="entry name" value="Na_Ca_ex"/>
    <property type="match status" value="2"/>
</dbReference>
<feature type="domain" description="Sodium/calcium exchanger membrane region" evidence="10">
    <location>
        <begin position="142"/>
        <end position="281"/>
    </location>
</feature>
<accession>A0ABP0KRV4</accession>
<dbReference type="InterPro" id="IPR044880">
    <property type="entry name" value="NCX_ion-bd_dom_sf"/>
</dbReference>
<keyword evidence="7 9" id="KW-0406">Ion transport</keyword>
<name>A0ABP0KRV4_9DINO</name>
<comment type="caution">
    <text evidence="9">Lacks conserved residue(s) required for the propagation of feature annotation.</text>
</comment>
<keyword evidence="5 9" id="KW-0106">Calcium</keyword>
<dbReference type="PANTHER" id="PTHR31503">
    <property type="entry name" value="VACUOLAR CALCIUM ION TRANSPORTER"/>
    <property type="match status" value="1"/>
</dbReference>
<dbReference type="EMBL" id="CAXAMN010009446">
    <property type="protein sequence ID" value="CAK9028702.1"/>
    <property type="molecule type" value="Genomic_DNA"/>
</dbReference>
<keyword evidence="2 9" id="KW-0813">Transport</keyword>
<dbReference type="Gene3D" id="1.20.1420.30">
    <property type="entry name" value="NCX, central ion-binding region"/>
    <property type="match status" value="1"/>
</dbReference>
<comment type="caution">
    <text evidence="11">The sequence shown here is derived from an EMBL/GenBank/DDBJ whole genome shotgun (WGS) entry which is preliminary data.</text>
</comment>
<protein>
    <recommendedName>
        <fullName evidence="10">Sodium/calcium exchanger membrane region domain-containing protein</fullName>
    </recommendedName>
</protein>
<evidence type="ECO:0000313" key="12">
    <source>
        <dbReference type="Proteomes" id="UP001642484"/>
    </source>
</evidence>
<feature type="transmembrane region" description="Helical" evidence="9">
    <location>
        <begin position="377"/>
        <end position="399"/>
    </location>
</feature>
<evidence type="ECO:0000256" key="9">
    <source>
        <dbReference type="RuleBase" id="RU365028"/>
    </source>
</evidence>
<dbReference type="Proteomes" id="UP001642484">
    <property type="component" value="Unassembled WGS sequence"/>
</dbReference>
<keyword evidence="12" id="KW-1185">Reference proteome</keyword>